<evidence type="ECO:0008006" key="4">
    <source>
        <dbReference type="Google" id="ProtNLM"/>
    </source>
</evidence>
<feature type="transmembrane region" description="Helical" evidence="1">
    <location>
        <begin position="44"/>
        <end position="68"/>
    </location>
</feature>
<organism evidence="2 3">
    <name type="scientific">Aquimarina algicola</name>
    <dbReference type="NCBI Taxonomy" id="2589995"/>
    <lineage>
        <taxon>Bacteria</taxon>
        <taxon>Pseudomonadati</taxon>
        <taxon>Bacteroidota</taxon>
        <taxon>Flavobacteriia</taxon>
        <taxon>Flavobacteriales</taxon>
        <taxon>Flavobacteriaceae</taxon>
        <taxon>Aquimarina</taxon>
    </lineage>
</organism>
<evidence type="ECO:0000313" key="2">
    <source>
        <dbReference type="EMBL" id="TPN87216.1"/>
    </source>
</evidence>
<keyword evidence="3" id="KW-1185">Reference proteome</keyword>
<reference evidence="2 3" key="1">
    <citation type="submission" date="2019-06" db="EMBL/GenBank/DDBJ databases">
        <authorList>
            <person name="Meng X."/>
        </authorList>
    </citation>
    <scope>NUCLEOTIDE SEQUENCE [LARGE SCALE GENOMIC DNA]</scope>
    <source>
        <strain evidence="2 3">M625</strain>
    </source>
</reference>
<dbReference type="Proteomes" id="UP000315540">
    <property type="component" value="Unassembled WGS sequence"/>
</dbReference>
<comment type="caution">
    <text evidence="2">The sequence shown here is derived from an EMBL/GenBank/DDBJ whole genome shotgun (WGS) entry which is preliminary data.</text>
</comment>
<dbReference type="RefSeq" id="WP_140591681.1">
    <property type="nucleotide sequence ID" value="NZ_VFWZ01000002.1"/>
</dbReference>
<dbReference type="EMBL" id="VFWZ01000002">
    <property type="protein sequence ID" value="TPN87216.1"/>
    <property type="molecule type" value="Genomic_DNA"/>
</dbReference>
<sequence>MKNIKEHTVTGFTFIWIGFIGAISFMEAWLKFQAPGVTKEIGLGIGQLVFGTLNKVEITFSILILLGVLFSRNLRKDKTLLILLLVPLAILMIQTLGLLPALDHRANLIIEGTEVPKSRLHLWYVILEVAKVSALIIYGIKLFKINTNENM</sequence>
<dbReference type="OrthoDB" id="1098954at2"/>
<feature type="transmembrane region" description="Helical" evidence="1">
    <location>
        <begin position="12"/>
        <end position="32"/>
    </location>
</feature>
<feature type="transmembrane region" description="Helical" evidence="1">
    <location>
        <begin position="122"/>
        <end position="143"/>
    </location>
</feature>
<feature type="transmembrane region" description="Helical" evidence="1">
    <location>
        <begin position="80"/>
        <end position="102"/>
    </location>
</feature>
<keyword evidence="1" id="KW-0472">Membrane</keyword>
<evidence type="ECO:0000256" key="1">
    <source>
        <dbReference type="SAM" id="Phobius"/>
    </source>
</evidence>
<proteinExistence type="predicted"/>
<accession>A0A504J8J0</accession>
<protein>
    <recommendedName>
        <fullName evidence="4">DUF4149 domain-containing protein</fullName>
    </recommendedName>
</protein>
<dbReference type="AlphaFoldDB" id="A0A504J8J0"/>
<keyword evidence="1" id="KW-0812">Transmembrane</keyword>
<name>A0A504J8J0_9FLAO</name>
<evidence type="ECO:0000313" key="3">
    <source>
        <dbReference type="Proteomes" id="UP000315540"/>
    </source>
</evidence>
<gene>
    <name evidence="2" type="ORF">FHK87_06410</name>
</gene>
<keyword evidence="1" id="KW-1133">Transmembrane helix</keyword>